<dbReference type="InterPro" id="IPR036411">
    <property type="entry name" value="TorD-like_sf"/>
</dbReference>
<dbReference type="EMBL" id="QMQV01000071">
    <property type="protein sequence ID" value="RLE48508.1"/>
    <property type="molecule type" value="Genomic_DNA"/>
</dbReference>
<evidence type="ECO:0000313" key="2">
    <source>
        <dbReference type="EMBL" id="RLE48508.1"/>
    </source>
</evidence>
<dbReference type="SUPFAM" id="SSF89155">
    <property type="entry name" value="TorD-like"/>
    <property type="match status" value="1"/>
</dbReference>
<dbReference type="Gene3D" id="1.10.3480.10">
    <property type="entry name" value="TorD-like"/>
    <property type="match status" value="1"/>
</dbReference>
<proteinExistence type="predicted"/>
<reference evidence="2 3" key="1">
    <citation type="submission" date="2018-06" db="EMBL/GenBank/DDBJ databases">
        <title>Extensive metabolic versatility and redundancy in microbially diverse, dynamic hydrothermal sediments.</title>
        <authorList>
            <person name="Dombrowski N."/>
            <person name="Teske A."/>
            <person name="Baker B.J."/>
        </authorList>
    </citation>
    <scope>NUCLEOTIDE SEQUENCE [LARGE SCALE GENOMIC DNA]</scope>
    <source>
        <strain evidence="2">B66_G16</strain>
    </source>
</reference>
<evidence type="ECO:0000313" key="3">
    <source>
        <dbReference type="Proteomes" id="UP000278475"/>
    </source>
</evidence>
<dbReference type="Pfam" id="PF02613">
    <property type="entry name" value="Nitrate_red_del"/>
    <property type="match status" value="1"/>
</dbReference>
<comment type="caution">
    <text evidence="2">The sequence shown here is derived from an EMBL/GenBank/DDBJ whole genome shotgun (WGS) entry which is preliminary data.</text>
</comment>
<dbReference type="InterPro" id="IPR050289">
    <property type="entry name" value="TorD/DmsD_chaperones"/>
</dbReference>
<protein>
    <recommendedName>
        <fullName evidence="4">Dehydrogenase</fullName>
    </recommendedName>
</protein>
<name>A0A497EPP1_9CREN</name>
<evidence type="ECO:0000256" key="1">
    <source>
        <dbReference type="ARBA" id="ARBA00023186"/>
    </source>
</evidence>
<dbReference type="PANTHER" id="PTHR34227">
    <property type="entry name" value="CHAPERONE PROTEIN YCDY"/>
    <property type="match status" value="1"/>
</dbReference>
<dbReference type="PANTHER" id="PTHR34227:SF1">
    <property type="entry name" value="DIMETHYL SULFOXIDE REDUCTASE CHAPERONE-RELATED"/>
    <property type="match status" value="1"/>
</dbReference>
<dbReference type="AlphaFoldDB" id="A0A497EPP1"/>
<sequence length="224" mass="26474">MSACTISIKSFIAQISCPLLAMSGEDIRGFRTKMYSLLSALFRYPSRELESFRFDAQIPSEHYRESANLLKDLFQLRPYEESYEIEFTRLFISAYPKVPCPPYESFYKEGRLMGDCAMELRELYHAFNIDVVREMPDNVSVELEFMGLLTRMESFAERGNFVEILKVEEDMLRKHLTSWIPRFSSCVIKEAKVEFYRRAALLLKRFIEEDLRYVEKLLRQQSLT</sequence>
<evidence type="ECO:0008006" key="4">
    <source>
        <dbReference type="Google" id="ProtNLM"/>
    </source>
</evidence>
<keyword evidence="1" id="KW-0143">Chaperone</keyword>
<accession>A0A497EPP1</accession>
<dbReference type="InterPro" id="IPR020945">
    <property type="entry name" value="DMSO/NO3_reduct_chaperone"/>
</dbReference>
<gene>
    <name evidence="2" type="ORF">DRJ31_07095</name>
</gene>
<dbReference type="Proteomes" id="UP000278475">
    <property type="component" value="Unassembled WGS sequence"/>
</dbReference>
<organism evidence="2 3">
    <name type="scientific">Thermoproteota archaeon</name>
    <dbReference type="NCBI Taxonomy" id="2056631"/>
    <lineage>
        <taxon>Archaea</taxon>
        <taxon>Thermoproteota</taxon>
    </lineage>
</organism>